<dbReference type="Proteomes" id="UP001583280">
    <property type="component" value="Unassembled WGS sequence"/>
</dbReference>
<dbReference type="PROSITE" id="PS01009">
    <property type="entry name" value="CRISP_1"/>
    <property type="match status" value="1"/>
</dbReference>
<feature type="compositionally biased region" description="Low complexity" evidence="1">
    <location>
        <begin position="174"/>
        <end position="183"/>
    </location>
</feature>
<reference evidence="3 4" key="1">
    <citation type="journal article" date="2024" name="IMA Fungus">
        <title>IMA Genome - F19 : A genome assembly and annotation guide to empower mycologists, including annotated draft genome sequences of Ceratocystis pirilliformis, Diaporthe australafricana, Fusarium ophioides, Paecilomyces lecythidis, and Sporothrix stenoceras.</title>
        <authorList>
            <person name="Aylward J."/>
            <person name="Wilson A.M."/>
            <person name="Visagie C.M."/>
            <person name="Spraker J."/>
            <person name="Barnes I."/>
            <person name="Buitendag C."/>
            <person name="Ceriani C."/>
            <person name="Del Mar Angel L."/>
            <person name="du Plessis D."/>
            <person name="Fuchs T."/>
            <person name="Gasser K."/>
            <person name="Kramer D."/>
            <person name="Li W."/>
            <person name="Munsamy K."/>
            <person name="Piso A."/>
            <person name="Price J.L."/>
            <person name="Sonnekus B."/>
            <person name="Thomas C."/>
            <person name="van der Nest A."/>
            <person name="van Dijk A."/>
            <person name="van Heerden A."/>
            <person name="van Vuuren N."/>
            <person name="Yilmaz N."/>
            <person name="Duong T.A."/>
            <person name="van der Merwe N.A."/>
            <person name="Wingfield M.J."/>
            <person name="Wingfield B.D."/>
        </authorList>
    </citation>
    <scope>NUCLEOTIDE SEQUENCE [LARGE SCALE GENOMIC DNA]</scope>
    <source>
        <strain evidence="3 4">CMW 12675</strain>
    </source>
</reference>
<organism evidence="3 4">
    <name type="scientific">Ceratocystis pirilliformis</name>
    <dbReference type="NCBI Taxonomy" id="259994"/>
    <lineage>
        <taxon>Eukaryota</taxon>
        <taxon>Fungi</taxon>
        <taxon>Dikarya</taxon>
        <taxon>Ascomycota</taxon>
        <taxon>Pezizomycotina</taxon>
        <taxon>Sordariomycetes</taxon>
        <taxon>Hypocreomycetidae</taxon>
        <taxon>Microascales</taxon>
        <taxon>Ceratocystidaceae</taxon>
        <taxon>Ceratocystis</taxon>
    </lineage>
</organism>
<accession>A0ABR3YZ13</accession>
<dbReference type="CDD" id="cd05380">
    <property type="entry name" value="CAP_euk"/>
    <property type="match status" value="1"/>
</dbReference>
<dbReference type="Gene3D" id="3.40.33.10">
    <property type="entry name" value="CAP"/>
    <property type="match status" value="1"/>
</dbReference>
<feature type="compositionally biased region" description="Polar residues" evidence="1">
    <location>
        <begin position="160"/>
        <end position="173"/>
    </location>
</feature>
<evidence type="ECO:0000313" key="4">
    <source>
        <dbReference type="Proteomes" id="UP001583280"/>
    </source>
</evidence>
<sequence length="342" mass="36482">MKTSIAMAVASAALGLAGPLQIRKLVTLYEVETVTAYIYPNGDPAPAPTSGGKVKAADYGDSYFMNRKKPKVDKVLTTTTTWTTAYPVVYETPAPAPVYEPAPSEAEPVYVPTQAPEPVNVPTQEPEPVYAPVKTPKPVYAPIEEPEPVYAPVKTPEAPVSSTPASTDNNYGGSSESQASLSSHNIHRQNHSASALAWDENLASYALTSAQKCVFEHDMAPGGGGYGQNIAMFGTTDDMPDSGTAIKQAVTNMWYNSELDLFPGYGSEPDMSNFKAWGHFSQIVWKGTQKVGCASFKCAAGTMAEMDSWYTVCNYSPSGNFGGKYAENVSPPAGMSKSEVVI</sequence>
<dbReference type="SUPFAM" id="SSF55797">
    <property type="entry name" value="PR-1-like"/>
    <property type="match status" value="1"/>
</dbReference>
<gene>
    <name evidence="3" type="ORF">Cpir12675_004276</name>
</gene>
<evidence type="ECO:0000259" key="2">
    <source>
        <dbReference type="SMART" id="SM00198"/>
    </source>
</evidence>
<comment type="caution">
    <text evidence="3">The sequence shown here is derived from an EMBL/GenBank/DDBJ whole genome shotgun (WGS) entry which is preliminary data.</text>
</comment>
<dbReference type="Pfam" id="PF00188">
    <property type="entry name" value="CAP"/>
    <property type="match status" value="1"/>
</dbReference>
<keyword evidence="4" id="KW-1185">Reference proteome</keyword>
<feature type="region of interest" description="Disordered" evidence="1">
    <location>
        <begin position="154"/>
        <end position="187"/>
    </location>
</feature>
<dbReference type="InterPro" id="IPR001283">
    <property type="entry name" value="CRISP-related"/>
</dbReference>
<evidence type="ECO:0000256" key="1">
    <source>
        <dbReference type="SAM" id="MobiDB-lite"/>
    </source>
</evidence>
<proteinExistence type="predicted"/>
<evidence type="ECO:0000313" key="3">
    <source>
        <dbReference type="EMBL" id="KAL1893085.1"/>
    </source>
</evidence>
<dbReference type="PRINTS" id="PR00837">
    <property type="entry name" value="V5TPXLIKE"/>
</dbReference>
<dbReference type="InterPro" id="IPR018244">
    <property type="entry name" value="Allrgn_V5/Tpx1_CS"/>
</dbReference>
<dbReference type="SMART" id="SM00198">
    <property type="entry name" value="SCP"/>
    <property type="match status" value="1"/>
</dbReference>
<name>A0ABR3YZ13_9PEZI</name>
<dbReference type="PANTHER" id="PTHR10334">
    <property type="entry name" value="CYSTEINE-RICH SECRETORY PROTEIN-RELATED"/>
    <property type="match status" value="1"/>
</dbReference>
<dbReference type="InterPro" id="IPR035940">
    <property type="entry name" value="CAP_sf"/>
</dbReference>
<dbReference type="EMBL" id="JAWDJO010000117">
    <property type="protein sequence ID" value="KAL1893085.1"/>
    <property type="molecule type" value="Genomic_DNA"/>
</dbReference>
<protein>
    <recommendedName>
        <fullName evidence="2">SCP domain-containing protein</fullName>
    </recommendedName>
</protein>
<feature type="domain" description="SCP" evidence="2">
    <location>
        <begin position="175"/>
        <end position="323"/>
    </location>
</feature>
<dbReference type="InterPro" id="IPR014044">
    <property type="entry name" value="CAP_dom"/>
</dbReference>